<comment type="caution">
    <text evidence="3">The sequence shown here is derived from an EMBL/GenBank/DDBJ whole genome shotgun (WGS) entry which is preliminary data.</text>
</comment>
<dbReference type="Gene3D" id="3.40.190.290">
    <property type="match status" value="1"/>
</dbReference>
<dbReference type="GO" id="GO:0006355">
    <property type="term" value="P:regulation of DNA-templated transcription"/>
    <property type="evidence" value="ECO:0007669"/>
    <property type="project" value="TreeGrafter"/>
</dbReference>
<feature type="domain" description="LysR substrate-binding" evidence="2">
    <location>
        <begin position="38"/>
        <end position="200"/>
    </location>
</feature>
<sequence length="221" mass="24334">MRTEILLQDDPAVPADERHHARLTPLGRQGHETEPGDHVVRRKVFEREAEFGLSGMTEPVAEVEASPFFSDPIGVFCRADHPLAAVERPLCWADLSGREILNMGHETQIKSVAEYAPDVAIRLSSTAYKVRNTHTLIALLQRGGTIAALPRLSLPAGTHDDWVFRSLTEPAIDREIFLCRHRRTTLTASARALIAAIRDSAEIAGATLIEKCEPTEGCIAE</sequence>
<feature type="region of interest" description="Disordered" evidence="1">
    <location>
        <begin position="1"/>
        <end position="35"/>
    </location>
</feature>
<evidence type="ECO:0000313" key="3">
    <source>
        <dbReference type="EMBL" id="KAB0265028.1"/>
    </source>
</evidence>
<dbReference type="PANTHER" id="PTHR30419:SF8">
    <property type="entry name" value="NITROGEN ASSIMILATION TRANSCRIPTIONAL ACTIVATOR-RELATED"/>
    <property type="match status" value="1"/>
</dbReference>
<dbReference type="AlphaFoldDB" id="A0A5N3P5M0"/>
<accession>A0A5N3P5M0</accession>
<protein>
    <recommendedName>
        <fullName evidence="2">LysR substrate-binding domain-containing protein</fullName>
    </recommendedName>
</protein>
<dbReference type="GO" id="GO:0005829">
    <property type="term" value="C:cytosol"/>
    <property type="evidence" value="ECO:0007669"/>
    <property type="project" value="TreeGrafter"/>
</dbReference>
<dbReference type="SUPFAM" id="SSF53850">
    <property type="entry name" value="Periplasmic binding protein-like II"/>
    <property type="match status" value="1"/>
</dbReference>
<dbReference type="InterPro" id="IPR050950">
    <property type="entry name" value="HTH-type_LysR_regulators"/>
</dbReference>
<dbReference type="PANTHER" id="PTHR30419">
    <property type="entry name" value="HTH-TYPE TRANSCRIPTIONAL REGULATOR YBHD"/>
    <property type="match status" value="1"/>
</dbReference>
<evidence type="ECO:0000256" key="1">
    <source>
        <dbReference type="SAM" id="MobiDB-lite"/>
    </source>
</evidence>
<dbReference type="Pfam" id="PF03466">
    <property type="entry name" value="LysR_substrate"/>
    <property type="match status" value="1"/>
</dbReference>
<dbReference type="OrthoDB" id="5297263at2"/>
<organism evidence="3 4">
    <name type="scientific">Microvirga brassicacearum</name>
    <dbReference type="NCBI Taxonomy" id="2580413"/>
    <lineage>
        <taxon>Bacteria</taxon>
        <taxon>Pseudomonadati</taxon>
        <taxon>Pseudomonadota</taxon>
        <taxon>Alphaproteobacteria</taxon>
        <taxon>Hyphomicrobiales</taxon>
        <taxon>Methylobacteriaceae</taxon>
        <taxon>Microvirga</taxon>
    </lineage>
</organism>
<evidence type="ECO:0000313" key="4">
    <source>
        <dbReference type="Proteomes" id="UP000325684"/>
    </source>
</evidence>
<name>A0A5N3P5M0_9HYPH</name>
<dbReference type="Proteomes" id="UP000325684">
    <property type="component" value="Unassembled WGS sequence"/>
</dbReference>
<keyword evidence="4" id="KW-1185">Reference proteome</keyword>
<reference evidence="3 4" key="1">
    <citation type="journal article" date="2019" name="Microorganisms">
        <title>Genome Insights into the Novel Species Microvirga brassicacearum, a Rapeseed Endophyte with Biotechnological Potential.</title>
        <authorList>
            <person name="Jimenez-Gomez A."/>
            <person name="Saati-Santamaria Z."/>
            <person name="Igual J.M."/>
            <person name="Rivas R."/>
            <person name="Mateos P.F."/>
            <person name="Garcia-Fraile P."/>
        </authorList>
    </citation>
    <scope>NUCLEOTIDE SEQUENCE [LARGE SCALE GENOMIC DNA]</scope>
    <source>
        <strain evidence="3 4">CDVBN77</strain>
    </source>
</reference>
<dbReference type="InterPro" id="IPR005119">
    <property type="entry name" value="LysR_subst-bd"/>
</dbReference>
<gene>
    <name evidence="3" type="ORF">FEZ63_20455</name>
</gene>
<evidence type="ECO:0000259" key="2">
    <source>
        <dbReference type="Pfam" id="PF03466"/>
    </source>
</evidence>
<proteinExistence type="predicted"/>
<dbReference type="EMBL" id="VCMV01000049">
    <property type="protein sequence ID" value="KAB0265028.1"/>
    <property type="molecule type" value="Genomic_DNA"/>
</dbReference>